<protein>
    <submittedName>
        <fullName evidence="1">Uncharacterized protein</fullName>
    </submittedName>
</protein>
<dbReference type="AlphaFoldDB" id="A0A450VAB4"/>
<accession>A0A450VAB4</accession>
<sequence length="147" mass="16275">MAQPEYASRGTEESSRALEALLVALDKENADLVLREIDPDKRKRLLVLRSARIKEGTPDYEEIVEIVRLITSANIVSLLIQGGCSGSMEAAARGAKEGHAITVGCVMWNDKFVDGINNFDEAGWGIHAFDDCLIRFSNYDARKHAMH</sequence>
<evidence type="ECO:0000313" key="3">
    <source>
        <dbReference type="EMBL" id="VFK05135.1"/>
    </source>
</evidence>
<dbReference type="Pfam" id="PF18306">
    <property type="entry name" value="LDcluster4"/>
    <property type="match status" value="1"/>
</dbReference>
<organism evidence="1">
    <name type="scientific">Candidatus Kentrum eta</name>
    <dbReference type="NCBI Taxonomy" id="2126337"/>
    <lineage>
        <taxon>Bacteria</taxon>
        <taxon>Pseudomonadati</taxon>
        <taxon>Pseudomonadota</taxon>
        <taxon>Gammaproteobacteria</taxon>
        <taxon>Candidatus Kentrum</taxon>
    </lineage>
</organism>
<dbReference type="InterPro" id="IPR041164">
    <property type="entry name" value="LDcluster4"/>
</dbReference>
<gene>
    <name evidence="1" type="ORF">BECKH772A_GA0070896_102373</name>
    <name evidence="2" type="ORF">BECKH772B_GA0070898_102453</name>
    <name evidence="3" type="ORF">BECKH772C_GA0070978_102393</name>
</gene>
<dbReference type="Gene3D" id="3.40.50.450">
    <property type="match status" value="1"/>
</dbReference>
<dbReference type="EMBL" id="CAADFI010000245">
    <property type="protein sequence ID" value="VFK01771.1"/>
    <property type="molecule type" value="Genomic_DNA"/>
</dbReference>
<reference evidence="1" key="1">
    <citation type="submission" date="2019-02" db="EMBL/GenBank/DDBJ databases">
        <authorList>
            <person name="Gruber-Vodicka R. H."/>
            <person name="Seah K. B. B."/>
        </authorList>
    </citation>
    <scope>NUCLEOTIDE SEQUENCE</scope>
    <source>
        <strain evidence="3">BECK_SA2B12</strain>
        <strain evidence="1">BECK_SA2B15</strain>
        <strain evidence="2">BECK_SA2B20</strain>
    </source>
</reference>
<evidence type="ECO:0000313" key="2">
    <source>
        <dbReference type="EMBL" id="VFK01771.1"/>
    </source>
</evidence>
<name>A0A450VAB4_9GAMM</name>
<evidence type="ECO:0000313" key="1">
    <source>
        <dbReference type="EMBL" id="VFK01717.1"/>
    </source>
</evidence>
<proteinExistence type="predicted"/>
<dbReference type="EMBL" id="CAADFJ010000239">
    <property type="protein sequence ID" value="VFK05135.1"/>
    <property type="molecule type" value="Genomic_DNA"/>
</dbReference>
<dbReference type="SUPFAM" id="SSF102405">
    <property type="entry name" value="MCP/YpsA-like"/>
    <property type="match status" value="1"/>
</dbReference>
<dbReference type="EMBL" id="CAADFG010000237">
    <property type="protein sequence ID" value="VFK01717.1"/>
    <property type="molecule type" value="Genomic_DNA"/>
</dbReference>